<feature type="transmembrane region" description="Helical" evidence="1">
    <location>
        <begin position="115"/>
        <end position="134"/>
    </location>
</feature>
<reference evidence="2 3" key="1">
    <citation type="submission" date="2020-10" db="EMBL/GenBank/DDBJ databases">
        <authorList>
            <person name="Castelo-Branco R."/>
            <person name="Eusebio N."/>
            <person name="Adriana R."/>
            <person name="Vieira A."/>
            <person name="Brugerolle De Fraissinette N."/>
            <person name="Rezende De Castro R."/>
            <person name="Schneider M.P."/>
            <person name="Vasconcelos V."/>
            <person name="Leao P.N."/>
        </authorList>
    </citation>
    <scope>NUCLEOTIDE SEQUENCE [LARGE SCALE GENOMIC DNA]</scope>
    <source>
        <strain evidence="2 3">LEGE 06123</strain>
    </source>
</reference>
<evidence type="ECO:0000313" key="3">
    <source>
        <dbReference type="Proteomes" id="UP000651156"/>
    </source>
</evidence>
<keyword evidence="3" id="KW-1185">Reference proteome</keyword>
<dbReference type="EMBL" id="JADEWN010000023">
    <property type="protein sequence ID" value="MBE9190921.1"/>
    <property type="molecule type" value="Genomic_DNA"/>
</dbReference>
<evidence type="ECO:0000313" key="2">
    <source>
        <dbReference type="EMBL" id="MBE9190921.1"/>
    </source>
</evidence>
<keyword evidence="1" id="KW-1133">Transmembrane helix</keyword>
<organism evidence="2 3">
    <name type="scientific">Gloeocapsopsis crepidinum LEGE 06123</name>
    <dbReference type="NCBI Taxonomy" id="588587"/>
    <lineage>
        <taxon>Bacteria</taxon>
        <taxon>Bacillati</taxon>
        <taxon>Cyanobacteriota</taxon>
        <taxon>Cyanophyceae</taxon>
        <taxon>Oscillatoriophycideae</taxon>
        <taxon>Chroococcales</taxon>
        <taxon>Chroococcaceae</taxon>
        <taxon>Gloeocapsopsis</taxon>
    </lineage>
</organism>
<keyword evidence="1" id="KW-0812">Transmembrane</keyword>
<comment type="caution">
    <text evidence="2">The sequence shown here is derived from an EMBL/GenBank/DDBJ whole genome shotgun (WGS) entry which is preliminary data.</text>
</comment>
<gene>
    <name evidence="2" type="ORF">IQ230_11270</name>
</gene>
<feature type="transmembrane region" description="Helical" evidence="1">
    <location>
        <begin position="21"/>
        <end position="49"/>
    </location>
</feature>
<dbReference type="RefSeq" id="WP_193932088.1">
    <property type="nucleotide sequence ID" value="NZ_CAWPMZ010000048.1"/>
</dbReference>
<name>A0ABR9URK6_9CHRO</name>
<proteinExistence type="predicted"/>
<keyword evidence="1" id="KW-0472">Membrane</keyword>
<sequence length="143" mass="15352">MLKKVVTPSLETTLKLDSFACVLSGIILLLLSEPIAQLLVSNTFIMFGLTLPDQLKILGIGLLLVGIAVYIVASSRPINAIAVWTIVLIEVDWIIASVILLFSFGSVLTLAGKDLIALSAIAVLAFMILEIYGLKHELQTSSD</sequence>
<protein>
    <submittedName>
        <fullName evidence="2">Uncharacterized protein</fullName>
    </submittedName>
</protein>
<feature type="transmembrane region" description="Helical" evidence="1">
    <location>
        <begin position="55"/>
        <end position="73"/>
    </location>
</feature>
<dbReference type="Proteomes" id="UP000651156">
    <property type="component" value="Unassembled WGS sequence"/>
</dbReference>
<evidence type="ECO:0000256" key="1">
    <source>
        <dbReference type="SAM" id="Phobius"/>
    </source>
</evidence>
<accession>A0ABR9URK6</accession>
<feature type="transmembrane region" description="Helical" evidence="1">
    <location>
        <begin position="80"/>
        <end position="103"/>
    </location>
</feature>